<dbReference type="EMBL" id="BIFT01000002">
    <property type="protein sequence ID" value="GCE29643.1"/>
    <property type="molecule type" value="Genomic_DNA"/>
</dbReference>
<proteinExistence type="predicted"/>
<keyword evidence="3" id="KW-1185">Reference proteome</keyword>
<gene>
    <name evidence="2" type="ORF">KDA_51270</name>
</gene>
<feature type="compositionally biased region" description="Basic and acidic residues" evidence="1">
    <location>
        <begin position="23"/>
        <end position="36"/>
    </location>
</feature>
<feature type="region of interest" description="Disordered" evidence="1">
    <location>
        <begin position="18"/>
        <end position="48"/>
    </location>
</feature>
<comment type="caution">
    <text evidence="2">The sequence shown here is derived from an EMBL/GenBank/DDBJ whole genome shotgun (WGS) entry which is preliminary data.</text>
</comment>
<accession>A0A402BE27</accession>
<reference evidence="3" key="1">
    <citation type="submission" date="2018-12" db="EMBL/GenBank/DDBJ databases">
        <title>Tengunoibacter tsumagoiensis gen. nov., sp. nov., Dictyobacter kobayashii sp. nov., D. alpinus sp. nov., and D. joshuensis sp. nov. and description of Dictyobacteraceae fam. nov. within the order Ktedonobacterales isolated from Tengu-no-mugimeshi.</title>
        <authorList>
            <person name="Wang C.M."/>
            <person name="Zheng Y."/>
            <person name="Sakai Y."/>
            <person name="Toyoda A."/>
            <person name="Minakuchi Y."/>
            <person name="Abe K."/>
            <person name="Yokota A."/>
            <person name="Yabe S."/>
        </authorList>
    </citation>
    <scope>NUCLEOTIDE SEQUENCE [LARGE SCALE GENOMIC DNA]</scope>
    <source>
        <strain evidence="3">Uno16</strain>
    </source>
</reference>
<organism evidence="2 3">
    <name type="scientific">Dictyobacter alpinus</name>
    <dbReference type="NCBI Taxonomy" id="2014873"/>
    <lineage>
        <taxon>Bacteria</taxon>
        <taxon>Bacillati</taxon>
        <taxon>Chloroflexota</taxon>
        <taxon>Ktedonobacteria</taxon>
        <taxon>Ktedonobacterales</taxon>
        <taxon>Dictyobacteraceae</taxon>
        <taxon>Dictyobacter</taxon>
    </lineage>
</organism>
<name>A0A402BE27_9CHLR</name>
<sequence>MVSVYECGSNLALTHLYARSPKSGKERHDAPKERMVSRTQENPFRKQE</sequence>
<evidence type="ECO:0000313" key="3">
    <source>
        <dbReference type="Proteomes" id="UP000287171"/>
    </source>
</evidence>
<dbReference type="Proteomes" id="UP000287171">
    <property type="component" value="Unassembled WGS sequence"/>
</dbReference>
<evidence type="ECO:0000256" key="1">
    <source>
        <dbReference type="SAM" id="MobiDB-lite"/>
    </source>
</evidence>
<dbReference type="AlphaFoldDB" id="A0A402BE27"/>
<protein>
    <submittedName>
        <fullName evidence="2">Uncharacterized protein</fullName>
    </submittedName>
</protein>
<evidence type="ECO:0000313" key="2">
    <source>
        <dbReference type="EMBL" id="GCE29643.1"/>
    </source>
</evidence>